<dbReference type="PANTHER" id="PTHR10778">
    <property type="entry name" value="SOLUTE CARRIER FAMILY 35 MEMBER B"/>
    <property type="match status" value="1"/>
</dbReference>
<feature type="transmembrane region" description="Helical" evidence="8">
    <location>
        <begin position="281"/>
        <end position="304"/>
    </location>
</feature>
<dbReference type="OMA" id="YNRTTQF"/>
<feature type="transmembrane region" description="Helical" evidence="8">
    <location>
        <begin position="101"/>
        <end position="121"/>
    </location>
</feature>
<comment type="similarity">
    <text evidence="2">Belongs to the nucleotide-sugar transporter family. SLC35B subfamily.</text>
</comment>
<evidence type="ECO:0000313" key="10">
    <source>
        <dbReference type="Proteomes" id="UP000008144"/>
    </source>
</evidence>
<evidence type="ECO:0000256" key="4">
    <source>
        <dbReference type="ARBA" id="ARBA00022692"/>
    </source>
</evidence>
<keyword evidence="5 8" id="KW-1133">Transmembrane helix</keyword>
<keyword evidence="6 8" id="KW-0472">Membrane</keyword>
<feature type="transmembrane region" description="Helical" evidence="8">
    <location>
        <begin position="133"/>
        <end position="150"/>
    </location>
</feature>
<keyword evidence="3" id="KW-0813">Transport</keyword>
<evidence type="ECO:0000256" key="6">
    <source>
        <dbReference type="ARBA" id="ARBA00023136"/>
    </source>
</evidence>
<dbReference type="GeneTree" id="ENSGT00940000157040"/>
<evidence type="ECO:0000256" key="2">
    <source>
        <dbReference type="ARBA" id="ARBA00010694"/>
    </source>
</evidence>
<dbReference type="InParanoid" id="F7A1H6"/>
<feature type="transmembrane region" description="Helical" evidence="8">
    <location>
        <begin position="310"/>
        <end position="328"/>
    </location>
</feature>
<keyword evidence="10" id="KW-1185">Reference proteome</keyword>
<keyword evidence="4 8" id="KW-0812">Transmembrane</keyword>
<evidence type="ECO:0000256" key="1">
    <source>
        <dbReference type="ARBA" id="ARBA00004141"/>
    </source>
</evidence>
<reference evidence="9" key="3">
    <citation type="submission" date="2025-08" db="UniProtKB">
        <authorList>
            <consortium name="Ensembl"/>
        </authorList>
    </citation>
    <scope>IDENTIFICATION</scope>
</reference>
<accession>A0A1W2WBQ6</accession>
<name>F7A1H6_CIOIN</name>
<dbReference type="GeneID" id="100183351"/>
<comment type="subcellular location">
    <subcellularLocation>
        <location evidence="1">Membrane</location>
        <topology evidence="1">Multi-pass membrane protein</topology>
    </subcellularLocation>
</comment>
<protein>
    <recommendedName>
        <fullName evidence="7">Adenosine 3'-phospho 5'-phosphosulfate transporter 2</fullName>
    </recommendedName>
</protein>
<reference evidence="10" key="1">
    <citation type="journal article" date="2002" name="Science">
        <title>The draft genome of Ciona intestinalis: insights into chordate and vertebrate origins.</title>
        <authorList>
            <person name="Dehal P."/>
            <person name="Satou Y."/>
            <person name="Campbell R.K."/>
            <person name="Chapman J."/>
            <person name="Degnan B."/>
            <person name="De Tomaso A."/>
            <person name="Davidson B."/>
            <person name="Di Gregorio A."/>
            <person name="Gelpke M."/>
            <person name="Goodstein D.M."/>
            <person name="Harafuji N."/>
            <person name="Hastings K.E."/>
            <person name="Ho I."/>
            <person name="Hotta K."/>
            <person name="Huang W."/>
            <person name="Kawashima T."/>
            <person name="Lemaire P."/>
            <person name="Martinez D."/>
            <person name="Meinertzhagen I.A."/>
            <person name="Necula S."/>
            <person name="Nonaka M."/>
            <person name="Putnam N."/>
            <person name="Rash S."/>
            <person name="Saiga H."/>
            <person name="Satake M."/>
            <person name="Terry A."/>
            <person name="Yamada L."/>
            <person name="Wang H.G."/>
            <person name="Awazu S."/>
            <person name="Azumi K."/>
            <person name="Boore J."/>
            <person name="Branno M."/>
            <person name="Chin-Bow S."/>
            <person name="DeSantis R."/>
            <person name="Doyle S."/>
            <person name="Francino P."/>
            <person name="Keys D.N."/>
            <person name="Haga S."/>
            <person name="Hayashi H."/>
            <person name="Hino K."/>
            <person name="Imai K.S."/>
            <person name="Inaba K."/>
            <person name="Kano S."/>
            <person name="Kobayashi K."/>
            <person name="Kobayashi M."/>
            <person name="Lee B.I."/>
            <person name="Makabe K.W."/>
            <person name="Manohar C."/>
            <person name="Matassi G."/>
            <person name="Medina M."/>
            <person name="Mochizuki Y."/>
            <person name="Mount S."/>
            <person name="Morishita T."/>
            <person name="Miura S."/>
            <person name="Nakayama A."/>
            <person name="Nishizaka S."/>
            <person name="Nomoto H."/>
            <person name="Ohta F."/>
            <person name="Oishi K."/>
            <person name="Rigoutsos I."/>
            <person name="Sano M."/>
            <person name="Sasaki A."/>
            <person name="Sasakura Y."/>
            <person name="Shoguchi E."/>
            <person name="Shin-i T."/>
            <person name="Spagnuolo A."/>
            <person name="Stainier D."/>
            <person name="Suzuki M.M."/>
            <person name="Tassy O."/>
            <person name="Takatori N."/>
            <person name="Tokuoka M."/>
            <person name="Yagi K."/>
            <person name="Yoshizaki F."/>
            <person name="Wada S."/>
            <person name="Zhang C."/>
            <person name="Hyatt P.D."/>
            <person name="Larimer F."/>
            <person name="Detter C."/>
            <person name="Doggett N."/>
            <person name="Glavina T."/>
            <person name="Hawkins T."/>
            <person name="Richardson P."/>
            <person name="Lucas S."/>
            <person name="Kohara Y."/>
            <person name="Levine M."/>
            <person name="Satoh N."/>
            <person name="Rokhsar D.S."/>
        </authorList>
    </citation>
    <scope>NUCLEOTIDE SEQUENCE [LARGE SCALE GENOMIC DNA]</scope>
</reference>
<dbReference type="HOGENOM" id="CLU_036019_2_0_1"/>
<feature type="transmembrane region" description="Helical" evidence="8">
    <location>
        <begin position="157"/>
        <end position="176"/>
    </location>
</feature>
<dbReference type="GO" id="GO:0046964">
    <property type="term" value="F:3'-phosphoadenosine 5'-phosphosulfate transmembrane transporter activity"/>
    <property type="evidence" value="ECO:0000318"/>
    <property type="project" value="GO_Central"/>
</dbReference>
<dbReference type="KEGG" id="cin:100183351"/>
<evidence type="ECO:0000313" key="9">
    <source>
        <dbReference type="Ensembl" id="ENSCINP00000017080.3"/>
    </source>
</evidence>
<dbReference type="Ensembl" id="ENSCINT00000017080.3">
    <property type="protein sequence ID" value="ENSCINP00000017080.3"/>
    <property type="gene ID" value="ENSCING00000008372.3"/>
</dbReference>
<proteinExistence type="inferred from homology"/>
<dbReference type="OrthoDB" id="438495at2759"/>
<dbReference type="AlphaFoldDB" id="F7A1H6"/>
<reference evidence="9" key="2">
    <citation type="journal article" date="2008" name="Genome Biol.">
        <title>Improved genome assembly and evidence-based global gene model set for the chordate Ciona intestinalis: new insight into intron and operon populations.</title>
        <authorList>
            <person name="Satou Y."/>
            <person name="Mineta K."/>
            <person name="Ogasawara M."/>
            <person name="Sasakura Y."/>
            <person name="Shoguchi E."/>
            <person name="Ueno K."/>
            <person name="Yamada L."/>
            <person name="Matsumoto J."/>
            <person name="Wasserscheid J."/>
            <person name="Dewar K."/>
            <person name="Wiley G.B."/>
            <person name="Macmil S.L."/>
            <person name="Roe B.A."/>
            <person name="Zeller R.W."/>
            <person name="Hastings K.E."/>
            <person name="Lemaire P."/>
            <person name="Lindquist E."/>
            <person name="Endo T."/>
            <person name="Hotta K."/>
            <person name="Inaba K."/>
        </authorList>
    </citation>
    <scope>NUCLEOTIDE SEQUENCE [LARGE SCALE GENOMIC DNA]</scope>
    <source>
        <strain evidence="9">wild type</strain>
    </source>
</reference>
<dbReference type="GO" id="GO:0005789">
    <property type="term" value="C:endoplasmic reticulum membrane"/>
    <property type="evidence" value="ECO:0000318"/>
    <property type="project" value="GO_Central"/>
</dbReference>
<gene>
    <name evidence="9" type="primary">LOC100183351</name>
</gene>
<sequence length="357" mass="39790">MKHTKLNLAQVSPRRENETIVKEDNKVCGINLSSLPRSIQLIVCIIVVFVLFIMYGYCQEWLFRMDGVKKHGMFVTLMQFGFYTIFGIFEQNIHGKVERRVPLVTYIGLAVLTIGTMGLSNTSLGYLNYPTQVIFKSSKLIPVMIGGILIQGKKFSMYDLVSCLLMTIGLIMFTLTDQKVSPNFEATGIILISLALCSDAAIGNIQELTMKKHKTSNAELVLYSYGIGFLILFVGHLVFGGFLEVFIFMVTNAKIMLALFLFSFSGYVGIHFVLHLVRTFGALLAVTVTTCRKAVTMVLSFMFFTKPFSILYLWAGMLVLGGICLNIYSKNKSKVDSMISGAVRGLRKNSSLQSNIV</sequence>
<dbReference type="Pfam" id="PF08449">
    <property type="entry name" value="UAA"/>
    <property type="match status" value="1"/>
</dbReference>
<dbReference type="FunCoup" id="F7A1H6">
    <property type="interactions" value="23"/>
</dbReference>
<evidence type="ECO:0000256" key="7">
    <source>
        <dbReference type="ARBA" id="ARBA00039669"/>
    </source>
</evidence>
<dbReference type="GO" id="GO:0046963">
    <property type="term" value="P:3'-phosphoadenosine 5'-phosphosulfate transport"/>
    <property type="evidence" value="ECO:0000318"/>
    <property type="project" value="GO_Central"/>
</dbReference>
<feature type="transmembrane region" description="Helical" evidence="8">
    <location>
        <begin position="188"/>
        <end position="208"/>
    </location>
</feature>
<dbReference type="EMBL" id="EAAA01002761">
    <property type="status" value="NOT_ANNOTATED_CDS"/>
    <property type="molecule type" value="Genomic_DNA"/>
</dbReference>
<dbReference type="GO" id="GO:0000139">
    <property type="term" value="C:Golgi membrane"/>
    <property type="evidence" value="ECO:0000318"/>
    <property type="project" value="GO_Central"/>
</dbReference>
<feature type="transmembrane region" description="Helical" evidence="8">
    <location>
        <begin position="39"/>
        <end position="57"/>
    </location>
</feature>
<dbReference type="InterPro" id="IPR013657">
    <property type="entry name" value="SCL35B1-4/HUT1"/>
</dbReference>
<evidence type="ECO:0000256" key="3">
    <source>
        <dbReference type="ARBA" id="ARBA00022448"/>
    </source>
</evidence>
<dbReference type="GO" id="GO:0055085">
    <property type="term" value="P:transmembrane transport"/>
    <property type="evidence" value="ECO:0000318"/>
    <property type="project" value="GO_Central"/>
</dbReference>
<evidence type="ECO:0000256" key="5">
    <source>
        <dbReference type="ARBA" id="ARBA00022989"/>
    </source>
</evidence>
<dbReference type="RefSeq" id="XP_002128186.1">
    <property type="nucleotide sequence ID" value="XM_002128150.4"/>
</dbReference>
<feature type="transmembrane region" description="Helical" evidence="8">
    <location>
        <begin position="255"/>
        <end position="274"/>
    </location>
</feature>
<reference evidence="9" key="4">
    <citation type="submission" date="2025-09" db="UniProtKB">
        <authorList>
            <consortium name="Ensembl"/>
        </authorList>
    </citation>
    <scope>IDENTIFICATION</scope>
</reference>
<accession>F7A1H6</accession>
<dbReference type="PANTHER" id="PTHR10778:SF8">
    <property type="entry name" value="ADENOSINE 3'-PHOSPHO 5'-PHOSPHOSULFATE TRANSPORTER 2"/>
    <property type="match status" value="1"/>
</dbReference>
<evidence type="ECO:0000256" key="8">
    <source>
        <dbReference type="SAM" id="Phobius"/>
    </source>
</evidence>
<feature type="transmembrane region" description="Helical" evidence="8">
    <location>
        <begin position="72"/>
        <end position="89"/>
    </location>
</feature>
<dbReference type="Proteomes" id="UP000008144">
    <property type="component" value="Chromosome 8"/>
</dbReference>
<feature type="transmembrane region" description="Helical" evidence="8">
    <location>
        <begin position="220"/>
        <end position="249"/>
    </location>
</feature>
<organism evidence="9 10">
    <name type="scientific">Ciona intestinalis</name>
    <name type="common">Transparent sea squirt</name>
    <name type="synonym">Ascidia intestinalis</name>
    <dbReference type="NCBI Taxonomy" id="7719"/>
    <lineage>
        <taxon>Eukaryota</taxon>
        <taxon>Metazoa</taxon>
        <taxon>Chordata</taxon>
        <taxon>Tunicata</taxon>
        <taxon>Ascidiacea</taxon>
        <taxon>Phlebobranchia</taxon>
        <taxon>Cionidae</taxon>
        <taxon>Ciona</taxon>
    </lineage>
</organism>